<dbReference type="InterPro" id="IPR036457">
    <property type="entry name" value="PPM-type-like_dom_sf"/>
</dbReference>
<dbReference type="GO" id="GO:0016791">
    <property type="term" value="F:phosphatase activity"/>
    <property type="evidence" value="ECO:0007669"/>
    <property type="project" value="TreeGrafter"/>
</dbReference>
<dbReference type="eggNOG" id="COG2208">
    <property type="taxonomic scope" value="Bacteria"/>
</dbReference>
<organism evidence="3 4">
    <name type="scientific">Rippkaea orientalis (strain PCC 8801 / RF-1)</name>
    <name type="common">Cyanothece sp. (strain PCC 8801)</name>
    <dbReference type="NCBI Taxonomy" id="41431"/>
    <lineage>
        <taxon>Bacteria</taxon>
        <taxon>Bacillati</taxon>
        <taxon>Cyanobacteriota</taxon>
        <taxon>Cyanophyceae</taxon>
        <taxon>Oscillatoriophycideae</taxon>
        <taxon>Chroococcales</taxon>
        <taxon>Aphanothecaceae</taxon>
        <taxon>Rippkaea</taxon>
        <taxon>Rippkaea orientalis</taxon>
    </lineage>
</organism>
<dbReference type="PANTHER" id="PTHR43156">
    <property type="entry name" value="STAGE II SPORULATION PROTEIN E-RELATED"/>
    <property type="match status" value="1"/>
</dbReference>
<accession>B7K4S1</accession>
<dbReference type="AlphaFoldDB" id="B7K4S1"/>
<feature type="domain" description="PPM-type phosphatase" evidence="2">
    <location>
        <begin position="30"/>
        <end position="250"/>
    </location>
</feature>
<keyword evidence="4" id="KW-1185">Reference proteome</keyword>
<reference evidence="4" key="1">
    <citation type="journal article" date="2011" name="MBio">
        <title>Novel metabolic attributes of the genus Cyanothece, comprising a group of unicellular nitrogen-fixing Cyanobacteria.</title>
        <authorList>
            <person name="Bandyopadhyay A."/>
            <person name="Elvitigala T."/>
            <person name="Welsh E."/>
            <person name="Stockel J."/>
            <person name="Liberton M."/>
            <person name="Min H."/>
            <person name="Sherman L.A."/>
            <person name="Pakrasi H.B."/>
        </authorList>
    </citation>
    <scope>NUCLEOTIDE SEQUENCE [LARGE SCALE GENOMIC DNA]</scope>
    <source>
        <strain evidence="4">PCC 8801</strain>
    </source>
</reference>
<keyword evidence="1" id="KW-0378">Hydrolase</keyword>
<dbReference type="SMART" id="SM00331">
    <property type="entry name" value="PP2C_SIG"/>
    <property type="match status" value="1"/>
</dbReference>
<dbReference type="HOGENOM" id="CLU_000445_43_1_3"/>
<dbReference type="Gene3D" id="3.60.40.10">
    <property type="entry name" value="PPM-type phosphatase domain"/>
    <property type="match status" value="1"/>
</dbReference>
<gene>
    <name evidence="3" type="ordered locus">PCC8801_2571</name>
</gene>
<dbReference type="RefSeq" id="WP_012595844.1">
    <property type="nucleotide sequence ID" value="NC_011726.1"/>
</dbReference>
<proteinExistence type="predicted"/>
<sequence length="251" mass="28070">MAFSIEKQQVSIVCQMQQMILPKLEELEKIEELDLAGYMKPAEEVGGDYYDVLHHNGVVTLGIGDVTGHGLESGILMVMTQTAVRTLKEMGETDPVKFLSTLNRTIYQNIKRMNSDKSLTLGILHYCEGQLSISGQHEEILVVHSGGKIERIETIDLGLPIGLDHEISHFIDQICVQLNTGDGVVLYTDGITEAKDMSKNFYGVEKLCEVVSEMWSKSAQEIQEAVIKDVYQHIGTEKIFDDITLLILKQK</sequence>
<dbReference type="KEGG" id="cyp:PCC8801_2571"/>
<dbReference type="InterPro" id="IPR052016">
    <property type="entry name" value="Bact_Sigma-Reg"/>
</dbReference>
<protein>
    <submittedName>
        <fullName evidence="3">Protein serine/threonine phosphatase</fullName>
    </submittedName>
</protein>
<dbReference type="STRING" id="41431.PCC8801_2571"/>
<dbReference type="Pfam" id="PF07228">
    <property type="entry name" value="SpoIIE"/>
    <property type="match status" value="1"/>
</dbReference>
<evidence type="ECO:0000256" key="1">
    <source>
        <dbReference type="ARBA" id="ARBA00022801"/>
    </source>
</evidence>
<dbReference type="EMBL" id="CP001287">
    <property type="protein sequence ID" value="ACK66577.1"/>
    <property type="molecule type" value="Genomic_DNA"/>
</dbReference>
<dbReference type="SUPFAM" id="SSF81606">
    <property type="entry name" value="PP2C-like"/>
    <property type="match status" value="1"/>
</dbReference>
<evidence type="ECO:0000259" key="2">
    <source>
        <dbReference type="SMART" id="SM00331"/>
    </source>
</evidence>
<name>B7K4S1_RIPO1</name>
<dbReference type="PANTHER" id="PTHR43156:SF2">
    <property type="entry name" value="STAGE II SPORULATION PROTEIN E"/>
    <property type="match status" value="1"/>
</dbReference>
<evidence type="ECO:0000313" key="3">
    <source>
        <dbReference type="EMBL" id="ACK66577.1"/>
    </source>
</evidence>
<dbReference type="InterPro" id="IPR001932">
    <property type="entry name" value="PPM-type_phosphatase-like_dom"/>
</dbReference>
<dbReference type="Proteomes" id="UP000008204">
    <property type="component" value="Chromosome"/>
</dbReference>
<evidence type="ECO:0000313" key="4">
    <source>
        <dbReference type="Proteomes" id="UP000008204"/>
    </source>
</evidence>